<reference evidence="2 3" key="1">
    <citation type="journal article" date="2014" name="PLoS ONE">
        <title>Global Analysis of Gene Expression Profiles in Physic Nut (Jatropha curcas L.) Seedlings Exposed to Salt Stress.</title>
        <authorList>
            <person name="Zhang L."/>
            <person name="Zhang C."/>
            <person name="Wu P."/>
            <person name="Chen Y."/>
            <person name="Li M."/>
            <person name="Jiang H."/>
            <person name="Wu G."/>
        </authorList>
    </citation>
    <scope>NUCLEOTIDE SEQUENCE [LARGE SCALE GENOMIC DNA]</scope>
    <source>
        <strain evidence="3">cv. GZQX0401</strain>
        <tissue evidence="2">Young leaves</tissue>
    </source>
</reference>
<dbReference type="InterPro" id="IPR017451">
    <property type="entry name" value="F-box-assoc_interact_dom"/>
</dbReference>
<dbReference type="Proteomes" id="UP000027138">
    <property type="component" value="Unassembled WGS sequence"/>
</dbReference>
<dbReference type="STRING" id="180498.A0A067JYS1"/>
<gene>
    <name evidence="2" type="ORF">JCGZ_26452</name>
</gene>
<protein>
    <recommendedName>
        <fullName evidence="1">F-box domain-containing protein</fullName>
    </recommendedName>
</protein>
<dbReference type="InterPro" id="IPR050796">
    <property type="entry name" value="SCF_F-box_component"/>
</dbReference>
<dbReference type="SMART" id="SM00256">
    <property type="entry name" value="FBOX"/>
    <property type="match status" value="1"/>
</dbReference>
<dbReference type="PANTHER" id="PTHR31672:SF13">
    <property type="entry name" value="F-BOX PROTEIN CPR30-LIKE"/>
    <property type="match status" value="1"/>
</dbReference>
<feature type="domain" description="F-box" evidence="1">
    <location>
        <begin position="12"/>
        <end position="52"/>
    </location>
</feature>
<sequence length="402" mass="45512">MANNSTADSHSLRDDIVKDILSRLPIKSIKRFESVSKGWYFLFNSHEFISTHLRTSSLRPFLLVRQFHNPTGSKFSLCLIDGNTSYEIRIPFLGCLYRFPKIVGSCNGLICLDISPCYAFGFVLWNITTKQYKFLPRPRINDAHKPIWMVATGFGYNRRDNDYKLVRIVNFHCKDDDSPAVIAEVYSWRTGSWKLMGGNVVEENFGYCVIHEGQQAVSINGSLNWLANGIGKLANEKFIVSFDMVSEEFRRIEIPDYGLSGICAKILEFKESLALAMYSALPVYPGYARPINRFDLWVFNDGEDYGADGHGVSVNKKCWSRIHGMEFSSSGVSTPIGVYNNSELLVKRVEAHGVTLSFFDLYNLSIKHMPFCGPDYTCEFSSYVNSLVPVSNPGYDVVEVQD</sequence>
<name>A0A067JYS1_JATCU</name>
<dbReference type="Pfam" id="PF00646">
    <property type="entry name" value="F-box"/>
    <property type="match status" value="1"/>
</dbReference>
<evidence type="ECO:0000259" key="1">
    <source>
        <dbReference type="SMART" id="SM00256"/>
    </source>
</evidence>
<dbReference type="InterPro" id="IPR001810">
    <property type="entry name" value="F-box_dom"/>
</dbReference>
<proteinExistence type="predicted"/>
<dbReference type="NCBIfam" id="TIGR01640">
    <property type="entry name" value="F_box_assoc_1"/>
    <property type="match status" value="1"/>
</dbReference>
<dbReference type="AlphaFoldDB" id="A0A067JYS1"/>
<evidence type="ECO:0000313" key="2">
    <source>
        <dbReference type="EMBL" id="KDP24674.1"/>
    </source>
</evidence>
<dbReference type="PANTHER" id="PTHR31672">
    <property type="entry name" value="BNACNNG10540D PROTEIN"/>
    <property type="match status" value="1"/>
</dbReference>
<dbReference type="InterPro" id="IPR006527">
    <property type="entry name" value="F-box-assoc_dom_typ1"/>
</dbReference>
<dbReference type="SUPFAM" id="SSF81383">
    <property type="entry name" value="F-box domain"/>
    <property type="match status" value="1"/>
</dbReference>
<dbReference type="EMBL" id="KK915092">
    <property type="protein sequence ID" value="KDP24674.1"/>
    <property type="molecule type" value="Genomic_DNA"/>
</dbReference>
<dbReference type="Pfam" id="PF07734">
    <property type="entry name" value="FBA_1"/>
    <property type="match status" value="1"/>
</dbReference>
<evidence type="ECO:0000313" key="3">
    <source>
        <dbReference type="Proteomes" id="UP000027138"/>
    </source>
</evidence>
<organism evidence="2 3">
    <name type="scientific">Jatropha curcas</name>
    <name type="common">Barbados nut</name>
    <dbReference type="NCBI Taxonomy" id="180498"/>
    <lineage>
        <taxon>Eukaryota</taxon>
        <taxon>Viridiplantae</taxon>
        <taxon>Streptophyta</taxon>
        <taxon>Embryophyta</taxon>
        <taxon>Tracheophyta</taxon>
        <taxon>Spermatophyta</taxon>
        <taxon>Magnoliopsida</taxon>
        <taxon>eudicotyledons</taxon>
        <taxon>Gunneridae</taxon>
        <taxon>Pentapetalae</taxon>
        <taxon>rosids</taxon>
        <taxon>fabids</taxon>
        <taxon>Malpighiales</taxon>
        <taxon>Euphorbiaceae</taxon>
        <taxon>Crotonoideae</taxon>
        <taxon>Jatropheae</taxon>
        <taxon>Jatropha</taxon>
    </lineage>
</organism>
<dbReference type="OrthoDB" id="1867629at2759"/>
<dbReference type="CDD" id="cd22157">
    <property type="entry name" value="F-box_AtFBW1-like"/>
    <property type="match status" value="1"/>
</dbReference>
<accession>A0A067JYS1</accession>
<keyword evidence="3" id="KW-1185">Reference proteome</keyword>
<dbReference type="InterPro" id="IPR036047">
    <property type="entry name" value="F-box-like_dom_sf"/>
</dbReference>